<dbReference type="EMBL" id="WIGN01000040">
    <property type="protein sequence ID" value="KAF6814808.1"/>
    <property type="molecule type" value="Genomic_DNA"/>
</dbReference>
<proteinExistence type="predicted"/>
<dbReference type="Proteomes" id="UP000652219">
    <property type="component" value="Unassembled WGS sequence"/>
</dbReference>
<dbReference type="PANTHER" id="PTHR37542">
    <property type="entry name" value="HELO DOMAIN-CONTAINING PROTEIN-RELATED"/>
    <property type="match status" value="1"/>
</dbReference>
<reference evidence="3 4" key="1">
    <citation type="journal article" date="2020" name="Phytopathology">
        <title>Genome Sequence Resources of Colletotrichum truncatum, C. plurivorum, C. musicola, and C. sojae: Four Species Pathogenic to Soybean (Glycine max).</title>
        <authorList>
            <person name="Rogerio F."/>
            <person name="Boufleur T.R."/>
            <person name="Ciampi-Guillardi M."/>
            <person name="Sukno S.A."/>
            <person name="Thon M.R."/>
            <person name="Massola Junior N.S."/>
            <person name="Baroncelli R."/>
        </authorList>
    </citation>
    <scope>NUCLEOTIDE SEQUENCE [LARGE SCALE GENOMIC DNA]</scope>
    <source>
        <strain evidence="3 4">LFN0009</strain>
    </source>
</reference>
<dbReference type="Gene3D" id="1.20.120.1020">
    <property type="entry name" value="Prion-inhibition and propagation, HeLo domain"/>
    <property type="match status" value="1"/>
</dbReference>
<dbReference type="Pfam" id="PF14479">
    <property type="entry name" value="HeLo"/>
    <property type="match status" value="1"/>
</dbReference>
<protein>
    <submittedName>
        <fullName evidence="3">Small s protein</fullName>
    </submittedName>
</protein>
<name>A0A8H6JLK8_9PEZI</name>
<dbReference type="PANTHER" id="PTHR37542:SF3">
    <property type="entry name" value="PRION-INHIBITION AND PROPAGATION HELO DOMAIN-CONTAINING PROTEIN"/>
    <property type="match status" value="1"/>
</dbReference>
<dbReference type="InterPro" id="IPR038305">
    <property type="entry name" value="HeLo_sf"/>
</dbReference>
<organism evidence="3 4">
    <name type="scientific">Colletotrichum sojae</name>
    <dbReference type="NCBI Taxonomy" id="2175907"/>
    <lineage>
        <taxon>Eukaryota</taxon>
        <taxon>Fungi</taxon>
        <taxon>Dikarya</taxon>
        <taxon>Ascomycota</taxon>
        <taxon>Pezizomycotina</taxon>
        <taxon>Sordariomycetes</taxon>
        <taxon>Hypocreomycetidae</taxon>
        <taxon>Glomerellales</taxon>
        <taxon>Glomerellaceae</taxon>
        <taxon>Colletotrichum</taxon>
        <taxon>Colletotrichum orchidearum species complex</taxon>
    </lineage>
</organism>
<dbReference type="AlphaFoldDB" id="A0A8H6JLK8"/>
<keyword evidence="4" id="KW-1185">Reference proteome</keyword>
<feature type="region of interest" description="Disordered" evidence="1">
    <location>
        <begin position="213"/>
        <end position="237"/>
    </location>
</feature>
<feature type="domain" description="Prion-inhibition and propagation HeLo" evidence="2">
    <location>
        <begin position="6"/>
        <end position="185"/>
    </location>
</feature>
<evidence type="ECO:0000313" key="4">
    <source>
        <dbReference type="Proteomes" id="UP000652219"/>
    </source>
</evidence>
<feature type="compositionally biased region" description="Low complexity" evidence="1">
    <location>
        <begin position="221"/>
        <end position="237"/>
    </location>
</feature>
<accession>A0A8H6JLK8</accession>
<sequence>MAEVFGIVSGSASLASIFTSAVECFRSIQLGSNFQQDYAQNMVTIRLLEIRLSRWGAAVDVYNDEPHLGNPNATPADVDAAKKAMLQILQLFSESKQESGKFSQLTEVCTTEHISDANYAALIRQTSAISTQRTKEPGMLGLVKWVVYKKKHLKELSDGIVALLDQLEQLFPAQEARGRLSDEDLRAICTSVQAKVLQDVSEGIDQLLQDRSREMNPSTRGGSYFGTISSTGGTTNNGDYFEDPQAAKGFIPPAGGSEFRKIHSLG</sequence>
<evidence type="ECO:0000259" key="2">
    <source>
        <dbReference type="Pfam" id="PF14479"/>
    </source>
</evidence>
<evidence type="ECO:0000256" key="1">
    <source>
        <dbReference type="SAM" id="MobiDB-lite"/>
    </source>
</evidence>
<comment type="caution">
    <text evidence="3">The sequence shown here is derived from an EMBL/GenBank/DDBJ whole genome shotgun (WGS) entry which is preliminary data.</text>
</comment>
<evidence type="ECO:0000313" key="3">
    <source>
        <dbReference type="EMBL" id="KAF6814808.1"/>
    </source>
</evidence>
<dbReference type="InterPro" id="IPR029498">
    <property type="entry name" value="HeLo_dom"/>
</dbReference>
<gene>
    <name evidence="3" type="ORF">CSOJ01_03819</name>
</gene>